<dbReference type="SUPFAM" id="SSF56112">
    <property type="entry name" value="Protein kinase-like (PK-like)"/>
    <property type="match status" value="1"/>
</dbReference>
<dbReference type="Gene3D" id="1.10.510.10">
    <property type="entry name" value="Transferase(Phosphotransferase) domain 1"/>
    <property type="match status" value="1"/>
</dbReference>
<dbReference type="PANTHER" id="PTHR24346">
    <property type="entry name" value="MAP/MICROTUBULE AFFINITY-REGULATING KINASE"/>
    <property type="match status" value="1"/>
</dbReference>
<dbReference type="InterPro" id="IPR017441">
    <property type="entry name" value="Protein_kinase_ATP_BS"/>
</dbReference>
<dbReference type="FunFam" id="1.10.510.10:FF:000549">
    <property type="entry name" value="Protein serine/threonine kinase (Ran1), putative"/>
    <property type="match status" value="1"/>
</dbReference>
<proteinExistence type="inferred from homology"/>
<comment type="similarity">
    <text evidence="4">Belongs to the protein kinase superfamily.</text>
</comment>
<dbReference type="CDD" id="cd13993">
    <property type="entry name" value="STKc_Pat1_like"/>
    <property type="match status" value="1"/>
</dbReference>
<dbReference type="SMART" id="SM00220">
    <property type="entry name" value="S_TKc"/>
    <property type="match status" value="1"/>
</dbReference>
<feature type="compositionally biased region" description="Low complexity" evidence="5">
    <location>
        <begin position="361"/>
        <end position="384"/>
    </location>
</feature>
<dbReference type="InterPro" id="IPR008271">
    <property type="entry name" value="Ser/Thr_kinase_AS"/>
</dbReference>
<accession>A0A1W5D4Y6</accession>
<keyword evidence="4" id="KW-0723">Serine/threonine-protein kinase</keyword>
<dbReference type="PROSITE" id="PS00107">
    <property type="entry name" value="PROTEIN_KINASE_ATP"/>
    <property type="match status" value="1"/>
</dbReference>
<evidence type="ECO:0000313" key="8">
    <source>
        <dbReference type="Proteomes" id="UP000192927"/>
    </source>
</evidence>
<dbReference type="PANTHER" id="PTHR24346:SF30">
    <property type="entry name" value="MATERNAL EMBRYONIC LEUCINE ZIPPER KINASE"/>
    <property type="match status" value="1"/>
</dbReference>
<dbReference type="InterPro" id="IPR011009">
    <property type="entry name" value="Kinase-like_dom_sf"/>
</dbReference>
<organism evidence="7 8">
    <name type="scientific">Lasallia pustulata</name>
    <dbReference type="NCBI Taxonomy" id="136370"/>
    <lineage>
        <taxon>Eukaryota</taxon>
        <taxon>Fungi</taxon>
        <taxon>Dikarya</taxon>
        <taxon>Ascomycota</taxon>
        <taxon>Pezizomycotina</taxon>
        <taxon>Lecanoromycetes</taxon>
        <taxon>OSLEUM clade</taxon>
        <taxon>Umbilicariomycetidae</taxon>
        <taxon>Umbilicariales</taxon>
        <taxon>Umbilicariaceae</taxon>
        <taxon>Lasallia</taxon>
    </lineage>
</organism>
<dbReference type="GO" id="GO:0035556">
    <property type="term" value="P:intracellular signal transduction"/>
    <property type="evidence" value="ECO:0007669"/>
    <property type="project" value="TreeGrafter"/>
</dbReference>
<reference evidence="8" key="1">
    <citation type="submission" date="2017-03" db="EMBL/GenBank/DDBJ databases">
        <authorList>
            <person name="Sharma R."/>
            <person name="Thines M."/>
        </authorList>
    </citation>
    <scope>NUCLEOTIDE SEQUENCE [LARGE SCALE GENOMIC DNA]</scope>
</reference>
<keyword evidence="1 3" id="KW-0547">Nucleotide-binding</keyword>
<feature type="binding site" evidence="3">
    <location>
        <position position="62"/>
    </location>
    <ligand>
        <name>ATP</name>
        <dbReference type="ChEBI" id="CHEBI:30616"/>
    </ligand>
</feature>
<feature type="compositionally biased region" description="Polar residues" evidence="5">
    <location>
        <begin position="350"/>
        <end position="360"/>
    </location>
</feature>
<evidence type="ECO:0000256" key="2">
    <source>
        <dbReference type="ARBA" id="ARBA00022840"/>
    </source>
</evidence>
<feature type="compositionally biased region" description="Pro residues" evidence="5">
    <location>
        <begin position="338"/>
        <end position="348"/>
    </location>
</feature>
<keyword evidence="8" id="KW-1185">Reference proteome</keyword>
<evidence type="ECO:0000259" key="6">
    <source>
        <dbReference type="PROSITE" id="PS50011"/>
    </source>
</evidence>
<dbReference type="GO" id="GO:0004674">
    <property type="term" value="F:protein serine/threonine kinase activity"/>
    <property type="evidence" value="ECO:0007669"/>
    <property type="project" value="UniProtKB-KW"/>
</dbReference>
<dbReference type="EMBL" id="FWEW01002262">
    <property type="protein sequence ID" value="SLM38125.1"/>
    <property type="molecule type" value="Genomic_DNA"/>
</dbReference>
<feature type="domain" description="Protein kinase" evidence="6">
    <location>
        <begin position="33"/>
        <end position="298"/>
    </location>
</feature>
<sequence length="435" mass="47589">MYPTSLPTPPVSPPLVGICAPEDRLGLVLAGWLELRGILGVGAYGVVYTAVDIHTNTPYAVKALNKVGLDQRQRKFQQREIQLHHQASHHPNVVSLVKIMDSVHCTFVVLEYCPEGDLFSSITECGHYVGNDFMAKRAFLQILDAVDFCHSIGIYHRDLKPENILITDDGLTVKLADFGLATRDSVTSDFGCGSTFYMSPECQQSSPKAFSCYASGPNDVWSLGVILVNLTCGRNPWKRASIEDSTFKAYLKNPKFLSSILPISTELETILRRVFDCDPQRRITIPELRELVLACPRFTTRTTLLPASPPCEVDYTPEANYEAVSDLANPFQQYPTSPYTPAPSPPAHPITTQYSTLTTASVGSSPSDDGSVFSAASASSSSSSHSEYETASEAQSFAYVCPAPPTNYYGTFISALDPVPKQPISQSFMPSVQVY</sequence>
<evidence type="ECO:0000256" key="1">
    <source>
        <dbReference type="ARBA" id="ARBA00022741"/>
    </source>
</evidence>
<evidence type="ECO:0000256" key="5">
    <source>
        <dbReference type="SAM" id="MobiDB-lite"/>
    </source>
</evidence>
<dbReference type="GO" id="GO:0005524">
    <property type="term" value="F:ATP binding"/>
    <property type="evidence" value="ECO:0007669"/>
    <property type="project" value="UniProtKB-UniRule"/>
</dbReference>
<keyword evidence="7" id="KW-0418">Kinase</keyword>
<dbReference type="Proteomes" id="UP000192927">
    <property type="component" value="Unassembled WGS sequence"/>
</dbReference>
<dbReference type="AlphaFoldDB" id="A0A1W5D4Y6"/>
<keyword evidence="2 3" id="KW-0067">ATP-binding</keyword>
<evidence type="ECO:0000313" key="7">
    <source>
        <dbReference type="EMBL" id="SLM38125.1"/>
    </source>
</evidence>
<dbReference type="Pfam" id="PF00069">
    <property type="entry name" value="Pkinase"/>
    <property type="match status" value="1"/>
</dbReference>
<name>A0A1W5D4Y6_9LECA</name>
<keyword evidence="7" id="KW-0808">Transferase</keyword>
<evidence type="ECO:0000256" key="4">
    <source>
        <dbReference type="RuleBase" id="RU000304"/>
    </source>
</evidence>
<feature type="region of interest" description="Disordered" evidence="5">
    <location>
        <begin position="332"/>
        <end position="384"/>
    </location>
</feature>
<evidence type="ECO:0000256" key="3">
    <source>
        <dbReference type="PROSITE-ProRule" id="PRU10141"/>
    </source>
</evidence>
<dbReference type="InterPro" id="IPR000719">
    <property type="entry name" value="Prot_kinase_dom"/>
</dbReference>
<dbReference type="PROSITE" id="PS00108">
    <property type="entry name" value="PROTEIN_KINASE_ST"/>
    <property type="match status" value="1"/>
</dbReference>
<protein>
    <submittedName>
        <fullName evidence="7">Ran protein kinase</fullName>
    </submittedName>
</protein>
<dbReference type="PROSITE" id="PS50011">
    <property type="entry name" value="PROTEIN_KINASE_DOM"/>
    <property type="match status" value="1"/>
</dbReference>
<dbReference type="GO" id="GO:0005737">
    <property type="term" value="C:cytoplasm"/>
    <property type="evidence" value="ECO:0007669"/>
    <property type="project" value="TreeGrafter"/>
</dbReference>